<dbReference type="Pfam" id="PF06985">
    <property type="entry name" value="HET"/>
    <property type="match status" value="1"/>
</dbReference>
<proteinExistence type="predicted"/>
<dbReference type="InterPro" id="IPR010730">
    <property type="entry name" value="HET"/>
</dbReference>
<dbReference type="PANTHER" id="PTHR10622">
    <property type="entry name" value="HET DOMAIN-CONTAINING PROTEIN"/>
    <property type="match status" value="1"/>
</dbReference>
<dbReference type="InterPro" id="IPR058525">
    <property type="entry name" value="DUF8212"/>
</dbReference>
<reference evidence="3 4" key="1">
    <citation type="submission" date="2016-04" db="EMBL/GenBank/DDBJ databases">
        <title>A degradative enzymes factory behind the ericoid mycorrhizal symbiosis.</title>
        <authorList>
            <consortium name="DOE Joint Genome Institute"/>
            <person name="Martino E."/>
            <person name="Morin E."/>
            <person name="Grelet G."/>
            <person name="Kuo A."/>
            <person name="Kohler A."/>
            <person name="Daghino S."/>
            <person name="Barry K."/>
            <person name="Choi C."/>
            <person name="Cichocki N."/>
            <person name="Clum A."/>
            <person name="Copeland A."/>
            <person name="Hainaut M."/>
            <person name="Haridas S."/>
            <person name="Labutti K."/>
            <person name="Lindquist E."/>
            <person name="Lipzen A."/>
            <person name="Khouja H.-R."/>
            <person name="Murat C."/>
            <person name="Ohm R."/>
            <person name="Olson A."/>
            <person name="Spatafora J."/>
            <person name="Veneault-Fourrey C."/>
            <person name="Henrissat B."/>
            <person name="Grigoriev I."/>
            <person name="Martin F."/>
            <person name="Perotto S."/>
        </authorList>
    </citation>
    <scope>NUCLEOTIDE SEQUENCE [LARGE SCALE GENOMIC DNA]</scope>
    <source>
        <strain evidence="3 4">E</strain>
    </source>
</reference>
<dbReference type="AlphaFoldDB" id="A0A2J6TRD1"/>
<feature type="domain" description="Heterokaryon incompatibility" evidence="1">
    <location>
        <begin position="22"/>
        <end position="115"/>
    </location>
</feature>
<keyword evidence="4" id="KW-1185">Reference proteome</keyword>
<dbReference type="InParanoid" id="A0A2J6TRD1"/>
<dbReference type="Pfam" id="PF26640">
    <property type="entry name" value="DUF8212"/>
    <property type="match status" value="1"/>
</dbReference>
<name>A0A2J6TRD1_9HELO</name>
<dbReference type="STRING" id="1095630.A0A2J6TRD1"/>
<evidence type="ECO:0000313" key="4">
    <source>
        <dbReference type="Proteomes" id="UP000235371"/>
    </source>
</evidence>
<dbReference type="Proteomes" id="UP000235371">
    <property type="component" value="Unassembled WGS sequence"/>
</dbReference>
<dbReference type="EMBL" id="KZ613746">
    <property type="protein sequence ID" value="PMD65575.1"/>
    <property type="molecule type" value="Genomic_DNA"/>
</dbReference>
<feature type="non-terminal residue" evidence="3">
    <location>
        <position position="331"/>
    </location>
</feature>
<dbReference type="OrthoDB" id="674604at2759"/>
<protein>
    <submittedName>
        <fullName evidence="3">HET-domain-containing protein</fullName>
    </submittedName>
</protein>
<evidence type="ECO:0000259" key="2">
    <source>
        <dbReference type="Pfam" id="PF26640"/>
    </source>
</evidence>
<gene>
    <name evidence="3" type="ORF">K444DRAFT_496522</name>
</gene>
<evidence type="ECO:0000313" key="3">
    <source>
        <dbReference type="EMBL" id="PMD65575.1"/>
    </source>
</evidence>
<dbReference type="PANTHER" id="PTHR10622:SF10">
    <property type="entry name" value="HET DOMAIN-CONTAINING PROTEIN"/>
    <property type="match status" value="1"/>
</dbReference>
<organism evidence="3 4">
    <name type="scientific">Hyaloscypha bicolor E</name>
    <dbReference type="NCBI Taxonomy" id="1095630"/>
    <lineage>
        <taxon>Eukaryota</taxon>
        <taxon>Fungi</taxon>
        <taxon>Dikarya</taxon>
        <taxon>Ascomycota</taxon>
        <taxon>Pezizomycotina</taxon>
        <taxon>Leotiomycetes</taxon>
        <taxon>Helotiales</taxon>
        <taxon>Hyaloscyphaceae</taxon>
        <taxon>Hyaloscypha</taxon>
        <taxon>Hyaloscypha bicolor</taxon>
    </lineage>
</organism>
<dbReference type="GeneID" id="36581361"/>
<feature type="domain" description="DUF8212" evidence="2">
    <location>
        <begin position="229"/>
        <end position="257"/>
    </location>
</feature>
<sequence length="331" mass="37312">MRLLNVHTKKLEEFFGSAIPKYAILSHRWGSKEVTFQDLNAFDSQNWEPTAVKRTGPGLLKIVYTCLQAKKEDLGYVWVDTCCIDKSSSAELSEAINSMYAWYQGSDVCYAYLDDVRGLCDAYQADFTSSKWFTRGWTLQELLAPSKLRFFGIDWKFLGDRTNLSGLVSSRTNIPEDVVKDPSYMQSTSIANRMSWAADRQTTRVEDVAYSLLGIFNVNMPLLYGEGKKAFIRLQEEILRESDDQSIFAWEWSKEDPAEDSWFSGPLADSPGKFGKSGNIIPLPSTAERQPYAMTNKGLRIEIDLTAGKPPVAILECHYDNDLSGLLGIPL</sequence>
<evidence type="ECO:0000259" key="1">
    <source>
        <dbReference type="Pfam" id="PF06985"/>
    </source>
</evidence>
<accession>A0A2J6TRD1</accession>
<dbReference type="RefSeq" id="XP_024742479.1">
    <property type="nucleotide sequence ID" value="XM_024873281.1"/>
</dbReference>